<dbReference type="InterPro" id="IPR016161">
    <property type="entry name" value="Ald_DH/histidinol_DH"/>
</dbReference>
<organism evidence="6 7">
    <name type="scientific">Marinobacterium iners DSM 11526</name>
    <dbReference type="NCBI Taxonomy" id="1122198"/>
    <lineage>
        <taxon>Bacteria</taxon>
        <taxon>Pseudomonadati</taxon>
        <taxon>Pseudomonadota</taxon>
        <taxon>Gammaproteobacteria</taxon>
        <taxon>Oceanospirillales</taxon>
        <taxon>Oceanospirillaceae</taxon>
        <taxon>Marinobacterium</taxon>
    </lineage>
</organism>
<reference evidence="7" key="1">
    <citation type="submission" date="2016-10" db="EMBL/GenBank/DDBJ databases">
        <authorList>
            <person name="Varghese N."/>
            <person name="Submissions S."/>
        </authorList>
    </citation>
    <scope>NUCLEOTIDE SEQUENCE [LARGE SCALE GENOMIC DNA]</scope>
    <source>
        <strain evidence="7">DSM 11526</strain>
    </source>
</reference>
<dbReference type="Gene3D" id="3.40.605.10">
    <property type="entry name" value="Aldehyde Dehydrogenase, Chain A, domain 1"/>
    <property type="match status" value="1"/>
</dbReference>
<keyword evidence="7" id="KW-1185">Reference proteome</keyword>
<dbReference type="Pfam" id="PF00171">
    <property type="entry name" value="Aldedh"/>
    <property type="match status" value="1"/>
</dbReference>
<protein>
    <submittedName>
        <fullName evidence="6">Aldehyde dehydrogenase (Acceptor)</fullName>
    </submittedName>
</protein>
<accession>A0A1H4EHW0</accession>
<dbReference type="InterPro" id="IPR016160">
    <property type="entry name" value="Ald_DH_CS_CYS"/>
</dbReference>
<evidence type="ECO:0000256" key="3">
    <source>
        <dbReference type="PROSITE-ProRule" id="PRU10007"/>
    </source>
</evidence>
<dbReference type="InterPro" id="IPR029510">
    <property type="entry name" value="Ald_DH_CS_GLU"/>
</dbReference>
<dbReference type="PANTHER" id="PTHR11699">
    <property type="entry name" value="ALDEHYDE DEHYDROGENASE-RELATED"/>
    <property type="match status" value="1"/>
</dbReference>
<feature type="active site" evidence="3">
    <location>
        <position position="270"/>
    </location>
</feature>
<proteinExistence type="inferred from homology"/>
<evidence type="ECO:0000313" key="6">
    <source>
        <dbReference type="EMBL" id="SEA84447.1"/>
    </source>
</evidence>
<feature type="domain" description="Aldehyde dehydrogenase" evidence="5">
    <location>
        <begin position="32"/>
        <end position="492"/>
    </location>
</feature>
<dbReference type="PROSITE" id="PS00687">
    <property type="entry name" value="ALDEHYDE_DEHYDR_GLU"/>
    <property type="match status" value="1"/>
</dbReference>
<evidence type="ECO:0000313" key="7">
    <source>
        <dbReference type="Proteomes" id="UP000242469"/>
    </source>
</evidence>
<dbReference type="RefSeq" id="WP_091826679.1">
    <property type="nucleotide sequence ID" value="NZ_FNRJ01000008.1"/>
</dbReference>
<dbReference type="Gene3D" id="3.40.309.10">
    <property type="entry name" value="Aldehyde Dehydrogenase, Chain A, domain 2"/>
    <property type="match status" value="1"/>
</dbReference>
<dbReference type="FunFam" id="3.40.309.10:FF:000012">
    <property type="entry name" value="Betaine aldehyde dehydrogenase"/>
    <property type="match status" value="1"/>
</dbReference>
<name>A0A1H4EHW0_9GAMM</name>
<keyword evidence="2 4" id="KW-0560">Oxidoreductase</keyword>
<evidence type="ECO:0000259" key="5">
    <source>
        <dbReference type="Pfam" id="PF00171"/>
    </source>
</evidence>
<evidence type="ECO:0000256" key="2">
    <source>
        <dbReference type="ARBA" id="ARBA00023002"/>
    </source>
</evidence>
<dbReference type="AlphaFoldDB" id="A0A1H4EHW0"/>
<dbReference type="Proteomes" id="UP000242469">
    <property type="component" value="Unassembled WGS sequence"/>
</dbReference>
<dbReference type="GO" id="GO:0016620">
    <property type="term" value="F:oxidoreductase activity, acting on the aldehyde or oxo group of donors, NAD or NADP as acceptor"/>
    <property type="evidence" value="ECO:0007669"/>
    <property type="project" value="InterPro"/>
</dbReference>
<dbReference type="STRING" id="1122198.SAMN02745729_10896"/>
<sequence length="496" mass="52943">MTEFALHSDTQAFINRRHNLLIGDQRPAGTDGREIDVINPATGECFTKVACGTAADIDQAVATARQTFEDSSWSRMTPVERERLLWRFADLIEANADSLAEIECLDNGKSVAIAKGVDIQLAVNFLRYMAGWATKIEGSSVQPSVPFMPGAQFHGYTRREPVGVVGAIVAWNFPLLLACWKLGPALATGCTVVLKPAEDTPLTALRLGELALEAGYPPGVLNVVPGLGGDAGAALSSHPDVDKLTFTGSTGVGKLIGKAAMDHMTRVTLELGGKSPTIVLEDADPQEAAAGAANAIFFNQGQVCCAGSRLYVQRKLFDNLVADITDIAARIRLGNGLDPNTEMGPLVSAVQQQRVQGFIEKGLAEGARITTGGDRQGPGFFIQPTVVVDVDQRSTLVQEEIFGPVLVAMPFDDIDEAVRIANDSQYGLGASIWSNNLSAVHRMIPRIKSGSVWVNCHTALDPSLPFGGFKQSGLGREMGAACIEHYTEIKSVLMKV</sequence>
<gene>
    <name evidence="6" type="ORF">SAMN02745729_10896</name>
</gene>
<dbReference type="SUPFAM" id="SSF53720">
    <property type="entry name" value="ALDH-like"/>
    <property type="match status" value="1"/>
</dbReference>
<evidence type="ECO:0000256" key="1">
    <source>
        <dbReference type="ARBA" id="ARBA00009986"/>
    </source>
</evidence>
<dbReference type="FunFam" id="3.40.605.10:FF:000007">
    <property type="entry name" value="NAD/NADP-dependent betaine aldehyde dehydrogenase"/>
    <property type="match status" value="1"/>
</dbReference>
<dbReference type="OrthoDB" id="9812625at2"/>
<dbReference type="InterPro" id="IPR016163">
    <property type="entry name" value="Ald_DH_C"/>
</dbReference>
<dbReference type="InterPro" id="IPR015590">
    <property type="entry name" value="Aldehyde_DH_dom"/>
</dbReference>
<dbReference type="EMBL" id="FNRJ01000008">
    <property type="protein sequence ID" value="SEA84447.1"/>
    <property type="molecule type" value="Genomic_DNA"/>
</dbReference>
<dbReference type="PROSITE" id="PS00070">
    <property type="entry name" value="ALDEHYDE_DEHYDR_CYS"/>
    <property type="match status" value="1"/>
</dbReference>
<evidence type="ECO:0000256" key="4">
    <source>
        <dbReference type="RuleBase" id="RU003345"/>
    </source>
</evidence>
<dbReference type="InterPro" id="IPR016162">
    <property type="entry name" value="Ald_DH_N"/>
</dbReference>
<comment type="similarity">
    <text evidence="1 4">Belongs to the aldehyde dehydrogenase family.</text>
</comment>